<evidence type="ECO:0000256" key="3">
    <source>
        <dbReference type="ARBA" id="ARBA00022989"/>
    </source>
</evidence>
<gene>
    <name evidence="8" type="ORF">L249_3665</name>
</gene>
<evidence type="ECO:0000256" key="1">
    <source>
        <dbReference type="ARBA" id="ARBA00004141"/>
    </source>
</evidence>
<feature type="transmembrane region" description="Helical" evidence="6">
    <location>
        <begin position="364"/>
        <end position="385"/>
    </location>
</feature>
<evidence type="ECO:0000259" key="7">
    <source>
        <dbReference type="PROSITE" id="PS50850"/>
    </source>
</evidence>
<evidence type="ECO:0000256" key="5">
    <source>
        <dbReference type="ARBA" id="ARBA00023180"/>
    </source>
</evidence>
<dbReference type="InterPro" id="IPR011701">
    <property type="entry name" value="MFS"/>
</dbReference>
<dbReference type="CDD" id="cd17323">
    <property type="entry name" value="MFS_Tpo1_MDR_like"/>
    <property type="match status" value="1"/>
</dbReference>
<evidence type="ECO:0000256" key="4">
    <source>
        <dbReference type="ARBA" id="ARBA00023136"/>
    </source>
</evidence>
<dbReference type="EMBL" id="LKCN02000015">
    <property type="protein sequence ID" value="RCI09435.1"/>
    <property type="molecule type" value="Genomic_DNA"/>
</dbReference>
<dbReference type="Pfam" id="PF07690">
    <property type="entry name" value="MFS_1"/>
    <property type="match status" value="1"/>
</dbReference>
<feature type="transmembrane region" description="Helical" evidence="6">
    <location>
        <begin position="35"/>
        <end position="55"/>
    </location>
</feature>
<protein>
    <recommendedName>
        <fullName evidence="7">Major facilitator superfamily (MFS) profile domain-containing protein</fullName>
    </recommendedName>
</protein>
<dbReference type="STRING" id="1330021.A0A367L4S1"/>
<keyword evidence="4 6" id="KW-0472">Membrane</keyword>
<dbReference type="FunFam" id="1.20.1250.20:FF:000011">
    <property type="entry name" value="MFS multidrug transporter, putative"/>
    <property type="match status" value="1"/>
</dbReference>
<feature type="transmembrane region" description="Helical" evidence="6">
    <location>
        <begin position="269"/>
        <end position="294"/>
    </location>
</feature>
<keyword evidence="9" id="KW-1185">Reference proteome</keyword>
<comment type="caution">
    <text evidence="8">The sequence shown here is derived from an EMBL/GenBank/DDBJ whole genome shotgun (WGS) entry which is preliminary data.</text>
</comment>
<dbReference type="PANTHER" id="PTHR23502:SF12">
    <property type="entry name" value="MULTIDRUG TRANSPORTER, PUTATIVE (AFU_ORTHOLOGUE AFUA_1G06440)-RELATED"/>
    <property type="match status" value="1"/>
</dbReference>
<feature type="transmembrane region" description="Helical" evidence="6">
    <location>
        <begin position="397"/>
        <end position="420"/>
    </location>
</feature>
<evidence type="ECO:0000313" key="8">
    <source>
        <dbReference type="EMBL" id="RCI09435.1"/>
    </source>
</evidence>
<feature type="transmembrane region" description="Helical" evidence="6">
    <location>
        <begin position="306"/>
        <end position="324"/>
    </location>
</feature>
<dbReference type="InterPro" id="IPR036259">
    <property type="entry name" value="MFS_trans_sf"/>
</dbReference>
<keyword evidence="5" id="KW-0325">Glycoprotein</keyword>
<dbReference type="PANTHER" id="PTHR23502">
    <property type="entry name" value="MAJOR FACILITATOR SUPERFAMILY"/>
    <property type="match status" value="1"/>
</dbReference>
<keyword evidence="2 6" id="KW-0812">Transmembrane</keyword>
<evidence type="ECO:0000313" key="9">
    <source>
        <dbReference type="Proteomes" id="UP000253664"/>
    </source>
</evidence>
<feature type="transmembrane region" description="Helical" evidence="6">
    <location>
        <begin position="106"/>
        <end position="125"/>
    </location>
</feature>
<feature type="transmembrane region" description="Helical" evidence="6">
    <location>
        <begin position="336"/>
        <end position="358"/>
    </location>
</feature>
<dbReference type="PROSITE" id="PS50850">
    <property type="entry name" value="MFS"/>
    <property type="match status" value="1"/>
</dbReference>
<dbReference type="OrthoDB" id="3365399at2759"/>
<reference evidence="8 9" key="1">
    <citation type="journal article" date="2015" name="BMC Genomics">
        <title>Insights from the genome of Ophiocordyceps polyrhachis-furcata to pathogenicity and host specificity in insect fungi.</title>
        <authorList>
            <person name="Wichadakul D."/>
            <person name="Kobmoo N."/>
            <person name="Ingsriswang S."/>
            <person name="Tangphatsornruang S."/>
            <person name="Chantasingh D."/>
            <person name="Luangsa-ard J.J."/>
            <person name="Eurwilaichitr L."/>
        </authorList>
    </citation>
    <scope>NUCLEOTIDE SEQUENCE [LARGE SCALE GENOMIC DNA]</scope>
    <source>
        <strain evidence="8 9">BCC 54312</strain>
    </source>
</reference>
<name>A0A367L4S1_9HYPO</name>
<organism evidence="8 9">
    <name type="scientific">Ophiocordyceps polyrhachis-furcata BCC 54312</name>
    <dbReference type="NCBI Taxonomy" id="1330021"/>
    <lineage>
        <taxon>Eukaryota</taxon>
        <taxon>Fungi</taxon>
        <taxon>Dikarya</taxon>
        <taxon>Ascomycota</taxon>
        <taxon>Pezizomycotina</taxon>
        <taxon>Sordariomycetes</taxon>
        <taxon>Hypocreomycetidae</taxon>
        <taxon>Hypocreales</taxon>
        <taxon>Ophiocordycipitaceae</taxon>
        <taxon>Ophiocordyceps</taxon>
    </lineage>
</organism>
<dbReference type="GO" id="GO:0005886">
    <property type="term" value="C:plasma membrane"/>
    <property type="evidence" value="ECO:0007669"/>
    <property type="project" value="TreeGrafter"/>
</dbReference>
<evidence type="ECO:0000256" key="6">
    <source>
        <dbReference type="SAM" id="Phobius"/>
    </source>
</evidence>
<feature type="domain" description="Major facilitator superfamily (MFS) profile" evidence="7">
    <location>
        <begin position="41"/>
        <end position="483"/>
    </location>
</feature>
<sequence>MTNKAKSPIVTNSSTADYQVKFHVDDGDNPGNWPAWYRAWVMVTVSFSAWVVVLYSTSYTSTLPRLQDELKVSRLAAVMGLTTYMTGLALGSLMAPPLSELYGRRVVYLVSLGFWSLFIVPAALANSMTVILVARLFSGLFGAALISNGPGTIVDVSKPDHLASGMSLYSLGPFNGPVLGPLIGGFVSERLGWRWANWIVLILGGVSLAMMMTVKETYGPEILRRRAGRLRKASGCRDWWCQYDHDYLSTSLFRVNLLRPCVLFFTEPIVWFINLWNALVYGVLYLCFVAYPVVFSHHRGWGPGPTGLSFLGIGFGIVLAIVLEPLIRRSINGPEAAALVMVFGSLLTPVGQLGFSWTCLPETIHWSIPILFGVPFGAGNTLSFIYSSNYLAGAYGIYAASALASNAVIRSLFGAALPLAGTKMYETLTPQIAGTLCAVLEVALIPIPFVFWKYGSRIRDGSKAIRQLRENAVVDEEKRGQAA</sequence>
<dbReference type="SUPFAM" id="SSF103473">
    <property type="entry name" value="MFS general substrate transporter"/>
    <property type="match status" value="1"/>
</dbReference>
<evidence type="ECO:0000256" key="2">
    <source>
        <dbReference type="ARBA" id="ARBA00022692"/>
    </source>
</evidence>
<feature type="transmembrane region" description="Helical" evidence="6">
    <location>
        <begin position="132"/>
        <end position="153"/>
    </location>
</feature>
<accession>A0A367L4S1</accession>
<feature type="transmembrane region" description="Helical" evidence="6">
    <location>
        <begin position="75"/>
        <end position="94"/>
    </location>
</feature>
<dbReference type="Gene3D" id="1.20.1250.20">
    <property type="entry name" value="MFS general substrate transporter like domains"/>
    <property type="match status" value="1"/>
</dbReference>
<dbReference type="Proteomes" id="UP000253664">
    <property type="component" value="Unassembled WGS sequence"/>
</dbReference>
<dbReference type="GO" id="GO:0022857">
    <property type="term" value="F:transmembrane transporter activity"/>
    <property type="evidence" value="ECO:0007669"/>
    <property type="project" value="InterPro"/>
</dbReference>
<comment type="subcellular location">
    <subcellularLocation>
        <location evidence="1">Membrane</location>
        <topology evidence="1">Multi-pass membrane protein</topology>
    </subcellularLocation>
</comment>
<feature type="transmembrane region" description="Helical" evidence="6">
    <location>
        <begin position="432"/>
        <end position="452"/>
    </location>
</feature>
<keyword evidence="3 6" id="KW-1133">Transmembrane helix</keyword>
<dbReference type="InterPro" id="IPR020846">
    <property type="entry name" value="MFS_dom"/>
</dbReference>
<proteinExistence type="predicted"/>
<dbReference type="AlphaFoldDB" id="A0A367L4S1"/>
<feature type="transmembrane region" description="Helical" evidence="6">
    <location>
        <begin position="195"/>
        <end position="214"/>
    </location>
</feature>